<evidence type="ECO:0000259" key="1">
    <source>
        <dbReference type="PROSITE" id="PS51832"/>
    </source>
</evidence>
<proteinExistence type="predicted"/>
<dbReference type="Pfam" id="PF01590">
    <property type="entry name" value="GAF"/>
    <property type="match status" value="1"/>
</dbReference>
<evidence type="ECO:0000313" key="2">
    <source>
        <dbReference type="EMBL" id="QRH01607.1"/>
    </source>
</evidence>
<sequence>MFNSAVAIHAIWWQQGSNASDRLARIHDRLLETYPEVDRIACALYDPNTDFLKTFINSTRRGEAIHGYQYRLKDSRSLSELASAAECRVIHDIHATVTPDNPHSVWLLQQGYQSSFTIPLYDSGRFIGFLFFDSSRPGAFDTSKQRDMLLYANLVNMTLSSELTAVRIIQASVLVARDFADLRDFETGSHLDRMAAYSRLIARFIADEEGLSDEQIEHIALFAPLHDVGKIGIPDRVLLKAGVLNGDERALMQTHVEKGEMIVHKILGDFGLGDLPDSQIMLNIVACHHEYLDGSGYPRGLKGKAIPIEARIVTVADIFDALSCQRPYKEAWPLEACFTELDRMVAAGKLEERCVAALKASQLEIEDIMARLHDAPQLRYPNLAPAQ</sequence>
<dbReference type="EMBL" id="CP069213">
    <property type="protein sequence ID" value="QRH01607.1"/>
    <property type="molecule type" value="Genomic_DNA"/>
</dbReference>
<reference evidence="2 3" key="1">
    <citation type="journal article" date="2012" name="Antonie Van Leeuwenhoek">
        <title>Shewanella litorisediminis sp. nov., a gammaproteobacterium isolated from a tidal flat sediment.</title>
        <authorList>
            <person name="Lee M.H."/>
            <person name="Yoon J.H."/>
        </authorList>
    </citation>
    <scope>NUCLEOTIDE SEQUENCE [LARGE SCALE GENOMIC DNA]</scope>
    <source>
        <strain evidence="2 3">SMK1-12</strain>
    </source>
</reference>
<gene>
    <name evidence="2" type="ORF">JQC75_17460</name>
</gene>
<dbReference type="Gene3D" id="3.30.450.40">
    <property type="match status" value="1"/>
</dbReference>
<name>A0ABX7G2P0_9GAMM</name>
<keyword evidence="3" id="KW-1185">Reference proteome</keyword>
<dbReference type="Pfam" id="PF13487">
    <property type="entry name" value="HD_5"/>
    <property type="match status" value="1"/>
</dbReference>
<dbReference type="InterPro" id="IPR037522">
    <property type="entry name" value="HD_GYP_dom"/>
</dbReference>
<dbReference type="SUPFAM" id="SSF109604">
    <property type="entry name" value="HD-domain/PDEase-like"/>
    <property type="match status" value="1"/>
</dbReference>
<dbReference type="InterPro" id="IPR052020">
    <property type="entry name" value="Cyclic_di-GMP/3'3'-cGAMP_PDE"/>
</dbReference>
<dbReference type="CDD" id="cd00077">
    <property type="entry name" value="HDc"/>
    <property type="match status" value="1"/>
</dbReference>
<protein>
    <submittedName>
        <fullName evidence="2">HD domain-containing protein</fullName>
    </submittedName>
</protein>
<dbReference type="SUPFAM" id="SSF55781">
    <property type="entry name" value="GAF domain-like"/>
    <property type="match status" value="1"/>
</dbReference>
<dbReference type="PANTHER" id="PTHR45228:SF1">
    <property type="entry name" value="CYCLIC DI-GMP PHOSPHODIESTERASE TM_0186"/>
    <property type="match status" value="1"/>
</dbReference>
<dbReference type="Gene3D" id="1.10.3210.10">
    <property type="entry name" value="Hypothetical protein af1432"/>
    <property type="match status" value="1"/>
</dbReference>
<dbReference type="InterPro" id="IPR029016">
    <property type="entry name" value="GAF-like_dom_sf"/>
</dbReference>
<evidence type="ECO:0000313" key="3">
    <source>
        <dbReference type="Proteomes" id="UP000596252"/>
    </source>
</evidence>
<organism evidence="2 3">
    <name type="scientific">Shewanella litorisediminis</name>
    <dbReference type="NCBI Taxonomy" id="1173586"/>
    <lineage>
        <taxon>Bacteria</taxon>
        <taxon>Pseudomonadati</taxon>
        <taxon>Pseudomonadota</taxon>
        <taxon>Gammaproteobacteria</taxon>
        <taxon>Alteromonadales</taxon>
        <taxon>Shewanellaceae</taxon>
        <taxon>Shewanella</taxon>
    </lineage>
</organism>
<dbReference type="PANTHER" id="PTHR45228">
    <property type="entry name" value="CYCLIC DI-GMP PHOSPHODIESTERASE TM_0186-RELATED"/>
    <property type="match status" value="1"/>
</dbReference>
<dbReference type="InterPro" id="IPR003607">
    <property type="entry name" value="HD/PDEase_dom"/>
</dbReference>
<accession>A0ABX7G2P0</accession>
<feature type="domain" description="HD-GYP" evidence="1">
    <location>
        <begin position="165"/>
        <end position="374"/>
    </location>
</feature>
<dbReference type="Proteomes" id="UP000596252">
    <property type="component" value="Chromosome"/>
</dbReference>
<dbReference type="RefSeq" id="WP_203325280.1">
    <property type="nucleotide sequence ID" value="NZ_CP069213.1"/>
</dbReference>
<dbReference type="PROSITE" id="PS51832">
    <property type="entry name" value="HD_GYP"/>
    <property type="match status" value="1"/>
</dbReference>
<dbReference type="InterPro" id="IPR003018">
    <property type="entry name" value="GAF"/>
</dbReference>
<dbReference type="SMART" id="SM00471">
    <property type="entry name" value="HDc"/>
    <property type="match status" value="1"/>
</dbReference>